<dbReference type="PANTHER" id="PTHR10098:SF108">
    <property type="entry name" value="TETRATRICOPEPTIDE REPEAT PROTEIN 28"/>
    <property type="match status" value="1"/>
</dbReference>
<evidence type="ECO:0000256" key="2">
    <source>
        <dbReference type="SAM" id="SignalP"/>
    </source>
</evidence>
<dbReference type="Proteomes" id="UP000321479">
    <property type="component" value="Chromosome"/>
</dbReference>
<dbReference type="InterPro" id="IPR024983">
    <property type="entry name" value="CHAT_dom"/>
</dbReference>
<keyword evidence="2" id="KW-0732">Signal</keyword>
<dbReference type="KEGG" id="mgin:FRZ54_09645"/>
<dbReference type="SUPFAM" id="SSF48452">
    <property type="entry name" value="TPR-like"/>
    <property type="match status" value="2"/>
</dbReference>
<dbReference type="Pfam" id="PF13424">
    <property type="entry name" value="TPR_12"/>
    <property type="match status" value="1"/>
</dbReference>
<dbReference type="InterPro" id="IPR011990">
    <property type="entry name" value="TPR-like_helical_dom_sf"/>
</dbReference>
<dbReference type="SMART" id="SM00028">
    <property type="entry name" value="TPR"/>
    <property type="match status" value="4"/>
</dbReference>
<feature type="transmembrane region" description="Helical" evidence="1">
    <location>
        <begin position="1061"/>
        <end position="1079"/>
    </location>
</feature>
<organism evidence="4 5">
    <name type="scientific">Mucilaginibacter ginsenosidivorans</name>
    <dbReference type="NCBI Taxonomy" id="398053"/>
    <lineage>
        <taxon>Bacteria</taxon>
        <taxon>Pseudomonadati</taxon>
        <taxon>Bacteroidota</taxon>
        <taxon>Sphingobacteriia</taxon>
        <taxon>Sphingobacteriales</taxon>
        <taxon>Sphingobacteriaceae</taxon>
        <taxon>Mucilaginibacter</taxon>
    </lineage>
</organism>
<evidence type="ECO:0000256" key="1">
    <source>
        <dbReference type="SAM" id="Phobius"/>
    </source>
</evidence>
<dbReference type="InterPro" id="IPR019734">
    <property type="entry name" value="TPR_rpt"/>
</dbReference>
<dbReference type="AlphaFoldDB" id="A0A5B8UVC6"/>
<sequence length="1088" mass="123272">MNNLSVRNYLLGMAFFLCFAVACIQPVQKKDITTITSAEDEYYNRGNMERVFKLANSAGSDDHQKPGLRSICKASLLMAEAKLAQGDYTSATLYLGRSQIISARIKSDSLAAETYLLKGQLYVARLLPDSATTTFEQAEKLVSVKTPVCGLHLVLQKIGLYRQVHKVGRVDTLTAQLTIFPGIKTYNRGYYYALALANRIQFFNDNGSPDSAFSLSAKLKGVVEQNFPKNNYLRALLYQAFTRSGLNNMDYDKPLKNAREELLYARQCGNATALFNAYYDVQQAYTNKQDHKNALLYADSMAFVQEASFPAKSSGANLVNITYTRIFTNTHDYSKAKFYARKSITLNKVMFGDSSAELGRSYSLLGNLYSDEGKFDSMLYYSLKVLKIRQAIYPKDHLQIAFCLDDIARTYNNMDKGALALPYQREVERIYLKNYGPTHSYMAWAYDAEADSYAQMHQFDKAVEYNNRALGLFISDVARDTAAINRTSEIPFDTYIPDYLTSRVVMYTNRAINSREKADKIKYLEEAYRIANATDKYMQSYTRHFDSPENVSTAYQRMYDYYKICADIAYRLYQLTGEGRYRNSVLNYSENKRGAFLRSSILNSKTIQFSGVPDAVIKDEAAVRSAVTAAAGRDVPKSKKDSVNKAYQHFLNRLASKYSNYYRLKYLPYQLNEKEIQQWLLNDSTAFAEYLFSKERIYILVTTKNKSSIIGLEHKDSVVMQIDSLRQLLKTGDAKKYYQKAYAVYINLVQPMEQYVKPGSKIIISADGPLSTLSFEALPTRPKPAGNNFDSRDFLFNKYNFSYAVSAFSLLNPFNKANSSKEKKEVYFSAPGFDEGLKDDYKRYATSRRELPDNEYLSYLYQPFMLQLGSQLAGKWHVKEETGRHATESDFKANAPGNNIVQVGSHAILNDIDPMRSCLVFAKELTTDKDANDGYLYSSEIYNQKINADLVILTACETGGGLYKEGEGMMSLSYSFEYAGCKSAIMSLWPIDEKAASEITANFYKHVAKGESTSDALYHAKKDFLSSADPGLVNPFYWSGLVLLGQNEKLQLEEKSDWSKYGWLLLIAVASGIGAVAFTKWRRRRLAA</sequence>
<keyword evidence="1" id="KW-0472">Membrane</keyword>
<evidence type="ECO:0000313" key="5">
    <source>
        <dbReference type="Proteomes" id="UP000321479"/>
    </source>
</evidence>
<feature type="signal peptide" evidence="2">
    <location>
        <begin position="1"/>
        <end position="24"/>
    </location>
</feature>
<feature type="domain" description="CHAT" evidence="3">
    <location>
        <begin position="744"/>
        <end position="1046"/>
    </location>
</feature>
<dbReference type="PROSITE" id="PS51257">
    <property type="entry name" value="PROKAR_LIPOPROTEIN"/>
    <property type="match status" value="1"/>
</dbReference>
<dbReference type="Gene3D" id="1.25.40.10">
    <property type="entry name" value="Tetratricopeptide repeat domain"/>
    <property type="match status" value="1"/>
</dbReference>
<accession>A0A5B8UVC6</accession>
<proteinExistence type="predicted"/>
<feature type="chain" id="PRO_5022678026" evidence="2">
    <location>
        <begin position="25"/>
        <end position="1088"/>
    </location>
</feature>
<name>A0A5B8UVC6_9SPHI</name>
<keyword evidence="1" id="KW-1133">Transmembrane helix</keyword>
<dbReference type="EMBL" id="CP042436">
    <property type="protein sequence ID" value="QEC62828.1"/>
    <property type="molecule type" value="Genomic_DNA"/>
</dbReference>
<dbReference type="PANTHER" id="PTHR10098">
    <property type="entry name" value="RAPSYN-RELATED"/>
    <property type="match status" value="1"/>
</dbReference>
<dbReference type="Pfam" id="PF12770">
    <property type="entry name" value="CHAT"/>
    <property type="match status" value="1"/>
</dbReference>
<protein>
    <submittedName>
        <fullName evidence="4">CHAT domain-containing protein</fullName>
    </submittedName>
</protein>
<evidence type="ECO:0000259" key="3">
    <source>
        <dbReference type="Pfam" id="PF12770"/>
    </source>
</evidence>
<evidence type="ECO:0000313" key="4">
    <source>
        <dbReference type="EMBL" id="QEC62828.1"/>
    </source>
</evidence>
<dbReference type="RefSeq" id="WP_147031405.1">
    <property type="nucleotide sequence ID" value="NZ_CP042436.1"/>
</dbReference>
<dbReference type="OrthoDB" id="9771112at2"/>
<gene>
    <name evidence="4" type="ORF">FRZ54_09645</name>
</gene>
<reference evidence="4 5" key="1">
    <citation type="journal article" date="2017" name="Curr. Microbiol.">
        <title>Mucilaginibacter ginsenosidivorans sp. nov., Isolated from Soil of Ginseng Field.</title>
        <authorList>
            <person name="Kim M.M."/>
            <person name="Siddiqi M.Z."/>
            <person name="Im W.T."/>
        </authorList>
    </citation>
    <scope>NUCLEOTIDE SEQUENCE [LARGE SCALE GENOMIC DNA]</scope>
    <source>
        <strain evidence="4 5">Gsoil 3017</strain>
    </source>
</reference>
<keyword evidence="1" id="KW-0812">Transmembrane</keyword>
<keyword evidence="5" id="KW-1185">Reference proteome</keyword>